<dbReference type="RefSeq" id="WP_345227055.1">
    <property type="nucleotide sequence ID" value="NZ_BAAAXE010000014.1"/>
</dbReference>
<evidence type="ECO:0000313" key="6">
    <source>
        <dbReference type="EMBL" id="MFB9521336.1"/>
    </source>
</evidence>
<dbReference type="Pfam" id="PF07690">
    <property type="entry name" value="MFS_1"/>
    <property type="match status" value="1"/>
</dbReference>
<evidence type="ECO:0000256" key="2">
    <source>
        <dbReference type="ARBA" id="ARBA00022692"/>
    </source>
</evidence>
<keyword evidence="2" id="KW-0812">Transmembrane</keyword>
<evidence type="ECO:0000313" key="7">
    <source>
        <dbReference type="Proteomes" id="UP001589718"/>
    </source>
</evidence>
<protein>
    <submittedName>
        <fullName evidence="6">MFS transporter</fullName>
    </submittedName>
</protein>
<dbReference type="Gene3D" id="1.20.1720.10">
    <property type="entry name" value="Multidrug resistance protein D"/>
    <property type="match status" value="1"/>
</dbReference>
<dbReference type="SUPFAM" id="SSF103473">
    <property type="entry name" value="MFS general substrate transporter"/>
    <property type="match status" value="1"/>
</dbReference>
<keyword evidence="3" id="KW-1133">Transmembrane helix</keyword>
<dbReference type="InterPro" id="IPR020846">
    <property type="entry name" value="MFS_dom"/>
</dbReference>
<dbReference type="Proteomes" id="UP001589718">
    <property type="component" value="Unassembled WGS sequence"/>
</dbReference>
<name>A0ABV5PDT0_STRCM</name>
<evidence type="ECO:0000259" key="5">
    <source>
        <dbReference type="PROSITE" id="PS50850"/>
    </source>
</evidence>
<gene>
    <name evidence="6" type="ORF">ACFFTU_15405</name>
</gene>
<keyword evidence="7" id="KW-1185">Reference proteome</keyword>
<reference evidence="6 7" key="1">
    <citation type="submission" date="2024-09" db="EMBL/GenBank/DDBJ databases">
        <authorList>
            <person name="Sun Q."/>
            <person name="Mori K."/>
        </authorList>
    </citation>
    <scope>NUCLEOTIDE SEQUENCE [LARGE SCALE GENOMIC DNA]</scope>
    <source>
        <strain evidence="6 7">JCM 4362</strain>
    </source>
</reference>
<evidence type="ECO:0000256" key="3">
    <source>
        <dbReference type="ARBA" id="ARBA00022989"/>
    </source>
</evidence>
<comment type="caution">
    <text evidence="6">The sequence shown here is derived from an EMBL/GenBank/DDBJ whole genome shotgun (WGS) entry which is preliminary data.</text>
</comment>
<keyword evidence="4" id="KW-0472">Membrane</keyword>
<evidence type="ECO:0000256" key="1">
    <source>
        <dbReference type="ARBA" id="ARBA00004651"/>
    </source>
</evidence>
<organism evidence="6 7">
    <name type="scientific">Streptomyces cremeus</name>
    <dbReference type="NCBI Taxonomy" id="66881"/>
    <lineage>
        <taxon>Bacteria</taxon>
        <taxon>Bacillati</taxon>
        <taxon>Actinomycetota</taxon>
        <taxon>Actinomycetes</taxon>
        <taxon>Kitasatosporales</taxon>
        <taxon>Streptomycetaceae</taxon>
        <taxon>Streptomyces</taxon>
    </lineage>
</organism>
<proteinExistence type="predicted"/>
<sequence>MLQFGPCALDVCTPSALGGAVALRTSAIGVSAATGPLLGGVLVAHFGWQAVF</sequence>
<dbReference type="InterPro" id="IPR011701">
    <property type="entry name" value="MFS"/>
</dbReference>
<comment type="subcellular location">
    <subcellularLocation>
        <location evidence="1">Cell membrane</location>
        <topology evidence="1">Multi-pass membrane protein</topology>
    </subcellularLocation>
</comment>
<dbReference type="EMBL" id="JBHMCR010000008">
    <property type="protein sequence ID" value="MFB9521336.1"/>
    <property type="molecule type" value="Genomic_DNA"/>
</dbReference>
<feature type="domain" description="Major facilitator superfamily (MFS) profile" evidence="5">
    <location>
        <begin position="1"/>
        <end position="52"/>
    </location>
</feature>
<evidence type="ECO:0000256" key="4">
    <source>
        <dbReference type="ARBA" id="ARBA00023136"/>
    </source>
</evidence>
<dbReference type="PROSITE" id="PS50850">
    <property type="entry name" value="MFS"/>
    <property type="match status" value="1"/>
</dbReference>
<accession>A0ABV5PDT0</accession>
<dbReference type="InterPro" id="IPR036259">
    <property type="entry name" value="MFS_trans_sf"/>
</dbReference>